<proteinExistence type="predicted"/>
<protein>
    <submittedName>
        <fullName evidence="1">Uncharacterized protein</fullName>
    </submittedName>
</protein>
<organism evidence="1 2">
    <name type="scientific">Periweissella ghanensis</name>
    <dbReference type="NCBI Taxonomy" id="467997"/>
    <lineage>
        <taxon>Bacteria</taxon>
        <taxon>Bacillati</taxon>
        <taxon>Bacillota</taxon>
        <taxon>Bacilli</taxon>
        <taxon>Lactobacillales</taxon>
        <taxon>Lactobacillaceae</taxon>
        <taxon>Periweissella</taxon>
    </lineage>
</organism>
<evidence type="ECO:0000313" key="2">
    <source>
        <dbReference type="Proteomes" id="UP000789719"/>
    </source>
</evidence>
<dbReference type="Proteomes" id="UP000789719">
    <property type="component" value="Unassembled WGS sequence"/>
</dbReference>
<accession>A0ABM8ZDK1</accession>
<reference evidence="1 2" key="1">
    <citation type="submission" date="2021-11" db="EMBL/GenBank/DDBJ databases">
        <authorList>
            <person name="Depoorter E."/>
        </authorList>
    </citation>
    <scope>NUCLEOTIDE SEQUENCE [LARGE SCALE GENOMIC DNA]</scope>
    <source>
        <strain evidence="1 2">LMG 24286</strain>
    </source>
</reference>
<comment type="caution">
    <text evidence="1">The sequence shown here is derived from an EMBL/GenBank/DDBJ whole genome shotgun (WGS) entry which is preliminary data.</text>
</comment>
<gene>
    <name evidence="1" type="ORF">WGH24286_01845</name>
</gene>
<evidence type="ECO:0000313" key="1">
    <source>
        <dbReference type="EMBL" id="CAH0419395.1"/>
    </source>
</evidence>
<dbReference type="EMBL" id="CAKKNT010000036">
    <property type="protein sequence ID" value="CAH0419395.1"/>
    <property type="molecule type" value="Genomic_DNA"/>
</dbReference>
<name>A0ABM8ZDK1_9LACO</name>
<dbReference type="RefSeq" id="WP_230099428.1">
    <property type="nucleotide sequence ID" value="NZ_CAKKNT010000036.1"/>
</dbReference>
<keyword evidence="2" id="KW-1185">Reference proteome</keyword>
<sequence>MAEKNKLDRLVNELEGRILDIESTCDKNHEYGEYFQMAIDCINDIDEELAVPKMEQSKEFIREISILTKRNMWLNIAMENIYKSKKSFPVLYKYIFCDGFQDAIANQLTFAKILAGEIELIEKKDKYVIYQVDDHTPNNYIHNYATNKRNGYFYHRGLWTSIESCLADITSPDRADELFDQDFAFAMRDTGKFKIQKVEEND</sequence>